<reference evidence="2" key="1">
    <citation type="submission" date="2020-05" db="EMBL/GenBank/DDBJ databases">
        <authorList>
            <person name="Chiriac C."/>
            <person name="Salcher M."/>
            <person name="Ghai R."/>
            <person name="Kavagutti S V."/>
        </authorList>
    </citation>
    <scope>NUCLEOTIDE SEQUENCE</scope>
</reference>
<proteinExistence type="predicted"/>
<sequence length="310" mass="32541">MLRRELRGSGLPAEAEPIAGEVNPWDTVVEHLQELRRAAGSPSYVTIAERIAARRVEAGWSPHAARVAKSTVYDALRPGRARVNVDFLHEIAEVLGGTGDQVDAWVAASRTSTVAPAPPVAGPSLRQAVILALACLALNLAGRAFVDFFSLPLYLDMVGTAIAAIALGPWRGALVGGATNLLGALGSGLISVPFGLVNIGGALLWGYGVRRAGMARTLPRFFALNLVVAVVCSMIAVPIIVLSLRRDLRVGDDVVTQLIGDTVDTFLLAVGFSNLLTSTGDKVISGFVALVVVTALPAAFRAGVRWVRIP</sequence>
<feature type="transmembrane region" description="Helical" evidence="1">
    <location>
        <begin position="283"/>
        <end position="304"/>
    </location>
</feature>
<dbReference type="AlphaFoldDB" id="A0A6J6QW27"/>
<protein>
    <submittedName>
        <fullName evidence="2">Unannotated protein</fullName>
    </submittedName>
</protein>
<gene>
    <name evidence="2" type="ORF">UFOPK2579_01466</name>
</gene>
<feature type="transmembrane region" description="Helical" evidence="1">
    <location>
        <begin position="153"/>
        <end position="170"/>
    </location>
</feature>
<evidence type="ECO:0000256" key="1">
    <source>
        <dbReference type="SAM" id="Phobius"/>
    </source>
</evidence>
<organism evidence="2">
    <name type="scientific">freshwater metagenome</name>
    <dbReference type="NCBI Taxonomy" id="449393"/>
    <lineage>
        <taxon>unclassified sequences</taxon>
        <taxon>metagenomes</taxon>
        <taxon>ecological metagenomes</taxon>
    </lineage>
</organism>
<feature type="transmembrane region" description="Helical" evidence="1">
    <location>
        <begin position="221"/>
        <end position="244"/>
    </location>
</feature>
<keyword evidence="1" id="KW-0472">Membrane</keyword>
<dbReference type="EMBL" id="CAEZXR010000169">
    <property type="protein sequence ID" value="CAB4711364.1"/>
    <property type="molecule type" value="Genomic_DNA"/>
</dbReference>
<feature type="transmembrane region" description="Helical" evidence="1">
    <location>
        <begin position="190"/>
        <end position="209"/>
    </location>
</feature>
<name>A0A6J6QW27_9ZZZZ</name>
<dbReference type="InterPro" id="IPR001387">
    <property type="entry name" value="Cro/C1-type_HTH"/>
</dbReference>
<dbReference type="Gene3D" id="1.10.1760.20">
    <property type="match status" value="1"/>
</dbReference>
<keyword evidence="1" id="KW-0812">Transmembrane</keyword>
<evidence type="ECO:0000313" key="2">
    <source>
        <dbReference type="EMBL" id="CAB4711364.1"/>
    </source>
</evidence>
<dbReference type="CDD" id="cd00093">
    <property type="entry name" value="HTH_XRE"/>
    <property type="match status" value="1"/>
</dbReference>
<accession>A0A6J6QW27</accession>
<keyword evidence="1" id="KW-1133">Transmembrane helix</keyword>